<dbReference type="EMBL" id="CCRK01000004">
    <property type="protein sequence ID" value="CDZ48560.1"/>
    <property type="molecule type" value="Genomic_DNA"/>
</dbReference>
<protein>
    <submittedName>
        <fullName evidence="1">Uncharacterized protein</fullName>
    </submittedName>
</protein>
<reference evidence="1 2" key="1">
    <citation type="submission" date="2014-08" db="EMBL/GenBank/DDBJ databases">
        <authorList>
            <person name="Chen Y.-H."/>
        </authorList>
    </citation>
    <scope>NUCLEOTIDE SEQUENCE [LARGE SCALE GENOMIC DNA]</scope>
</reference>
<sequence length="66" mass="6834">MASEEEIRQAFREQIAGGQILGSPFTARFISLPLSGSSPIRRIACTSGISTASTNPASPASDPRAA</sequence>
<organism evidence="1 2">
    <name type="scientific">Neorhizobium galegae bv. officinalis</name>
    <dbReference type="NCBI Taxonomy" id="323656"/>
    <lineage>
        <taxon>Bacteria</taxon>
        <taxon>Pseudomonadati</taxon>
        <taxon>Pseudomonadota</taxon>
        <taxon>Alphaproteobacteria</taxon>
        <taxon>Hyphomicrobiales</taxon>
        <taxon>Rhizobiaceae</taxon>
        <taxon>Rhizobium/Agrobacterium group</taxon>
        <taxon>Neorhizobium</taxon>
    </lineage>
</organism>
<name>A0A0T7GMP6_NEOGA</name>
<evidence type="ECO:0000313" key="1">
    <source>
        <dbReference type="EMBL" id="CDZ48560.1"/>
    </source>
</evidence>
<proteinExistence type="predicted"/>
<evidence type="ECO:0000313" key="2">
    <source>
        <dbReference type="Proteomes" id="UP000039660"/>
    </source>
</evidence>
<dbReference type="Proteomes" id="UP000039660">
    <property type="component" value="Unassembled WGS sequence"/>
</dbReference>
<gene>
    <name evidence="1" type="ORF">NGAL_HAMBI1189_25220</name>
</gene>
<accession>A0A0T7GMP6</accession>
<dbReference type="AlphaFoldDB" id="A0A0T7GMP6"/>